<accession>A0A9D4HUY6</accession>
<dbReference type="EMBL" id="JAIWYP010000011">
    <property type="protein sequence ID" value="KAH3733734.1"/>
    <property type="molecule type" value="Genomic_DNA"/>
</dbReference>
<dbReference type="InterPro" id="IPR008979">
    <property type="entry name" value="Galactose-bd-like_sf"/>
</dbReference>
<comment type="caution">
    <text evidence="1">The sequence shown here is derived from an EMBL/GenBank/DDBJ whole genome shotgun (WGS) entry which is preliminary data.</text>
</comment>
<protein>
    <submittedName>
        <fullName evidence="1">Uncharacterized protein</fullName>
    </submittedName>
</protein>
<gene>
    <name evidence="1" type="ORF">DPMN_040168</name>
</gene>
<dbReference type="SUPFAM" id="SSF49785">
    <property type="entry name" value="Galactose-binding domain-like"/>
    <property type="match status" value="1"/>
</dbReference>
<reference evidence="1" key="1">
    <citation type="journal article" date="2019" name="bioRxiv">
        <title>The Genome of the Zebra Mussel, Dreissena polymorpha: A Resource for Invasive Species Research.</title>
        <authorList>
            <person name="McCartney M.A."/>
            <person name="Auch B."/>
            <person name="Kono T."/>
            <person name="Mallez S."/>
            <person name="Zhang Y."/>
            <person name="Obille A."/>
            <person name="Becker A."/>
            <person name="Abrahante J.E."/>
            <person name="Garbe J."/>
            <person name="Badalamenti J.P."/>
            <person name="Herman A."/>
            <person name="Mangelson H."/>
            <person name="Liachko I."/>
            <person name="Sullivan S."/>
            <person name="Sone E.D."/>
            <person name="Koren S."/>
            <person name="Silverstein K.A.T."/>
            <person name="Beckman K.B."/>
            <person name="Gohl D.M."/>
        </authorList>
    </citation>
    <scope>NUCLEOTIDE SEQUENCE</scope>
    <source>
        <strain evidence="1">Duluth1</strain>
        <tissue evidence="1">Whole animal</tissue>
    </source>
</reference>
<reference evidence="1" key="2">
    <citation type="submission" date="2020-11" db="EMBL/GenBank/DDBJ databases">
        <authorList>
            <person name="McCartney M.A."/>
            <person name="Auch B."/>
            <person name="Kono T."/>
            <person name="Mallez S."/>
            <person name="Becker A."/>
            <person name="Gohl D.M."/>
            <person name="Silverstein K.A.T."/>
            <person name="Koren S."/>
            <person name="Bechman K.B."/>
            <person name="Herman A."/>
            <person name="Abrahante J.E."/>
            <person name="Garbe J."/>
        </authorList>
    </citation>
    <scope>NUCLEOTIDE SEQUENCE</scope>
    <source>
        <strain evidence="1">Duluth1</strain>
        <tissue evidence="1">Whole animal</tissue>
    </source>
</reference>
<keyword evidence="2" id="KW-1185">Reference proteome</keyword>
<name>A0A9D4HUY6_DREPO</name>
<organism evidence="1 2">
    <name type="scientific">Dreissena polymorpha</name>
    <name type="common">Zebra mussel</name>
    <name type="synonym">Mytilus polymorpha</name>
    <dbReference type="NCBI Taxonomy" id="45954"/>
    <lineage>
        <taxon>Eukaryota</taxon>
        <taxon>Metazoa</taxon>
        <taxon>Spiralia</taxon>
        <taxon>Lophotrochozoa</taxon>
        <taxon>Mollusca</taxon>
        <taxon>Bivalvia</taxon>
        <taxon>Autobranchia</taxon>
        <taxon>Heteroconchia</taxon>
        <taxon>Euheterodonta</taxon>
        <taxon>Imparidentia</taxon>
        <taxon>Neoheterodontei</taxon>
        <taxon>Myida</taxon>
        <taxon>Dreissenoidea</taxon>
        <taxon>Dreissenidae</taxon>
        <taxon>Dreissena</taxon>
    </lineage>
</organism>
<dbReference type="Gene3D" id="2.60.120.260">
    <property type="entry name" value="Galactose-binding domain-like"/>
    <property type="match status" value="1"/>
</dbReference>
<evidence type="ECO:0000313" key="2">
    <source>
        <dbReference type="Proteomes" id="UP000828390"/>
    </source>
</evidence>
<evidence type="ECO:0000313" key="1">
    <source>
        <dbReference type="EMBL" id="KAH3733734.1"/>
    </source>
</evidence>
<sequence length="61" mass="6994">MLSGYTDGGTHMETLPSVITARYFHVYPLTWNTSYKPAFRREMYGCYSYKVGLGFCNNILA</sequence>
<dbReference type="AlphaFoldDB" id="A0A9D4HUY6"/>
<dbReference type="Proteomes" id="UP000828390">
    <property type="component" value="Unassembled WGS sequence"/>
</dbReference>
<proteinExistence type="predicted"/>